<organism evidence="1">
    <name type="scientific">viral metagenome</name>
    <dbReference type="NCBI Taxonomy" id="1070528"/>
    <lineage>
        <taxon>unclassified sequences</taxon>
        <taxon>metagenomes</taxon>
        <taxon>organismal metagenomes</taxon>
    </lineage>
</organism>
<accession>A0A6H1ZI59</accession>
<dbReference type="EMBL" id="MT144033">
    <property type="protein sequence ID" value="QJA47149.1"/>
    <property type="molecule type" value="Genomic_DNA"/>
</dbReference>
<evidence type="ECO:0000313" key="2">
    <source>
        <dbReference type="EMBL" id="QJA77713.1"/>
    </source>
</evidence>
<evidence type="ECO:0000313" key="1">
    <source>
        <dbReference type="EMBL" id="QJA47149.1"/>
    </source>
</evidence>
<sequence>MTVGELLYASPTNFQINIALQHRPTLHTITLIHELIHVLLFLISPSLRPHKTYDRLWLTIIEPTYLLLAPKDKP</sequence>
<proteinExistence type="predicted"/>
<name>A0A6H1ZI59_9ZZZZ</name>
<dbReference type="AlphaFoldDB" id="A0A6H1ZI59"/>
<gene>
    <name evidence="2" type="ORF">MM415A01235_0001</name>
    <name evidence="1" type="ORF">TM448A00611_0018</name>
</gene>
<reference evidence="1" key="1">
    <citation type="submission" date="2020-03" db="EMBL/GenBank/DDBJ databases">
        <title>The deep terrestrial virosphere.</title>
        <authorList>
            <person name="Holmfeldt K."/>
            <person name="Nilsson E."/>
            <person name="Simone D."/>
            <person name="Lopez-Fernandez M."/>
            <person name="Wu X."/>
            <person name="de Brujin I."/>
            <person name="Lundin D."/>
            <person name="Andersson A."/>
            <person name="Bertilsson S."/>
            <person name="Dopson M."/>
        </authorList>
    </citation>
    <scope>NUCLEOTIDE SEQUENCE</scope>
    <source>
        <strain evidence="2">MM415A01235</strain>
        <strain evidence="1">TM448A00611</strain>
    </source>
</reference>
<dbReference type="EMBL" id="MT142298">
    <property type="protein sequence ID" value="QJA77713.1"/>
    <property type="molecule type" value="Genomic_DNA"/>
</dbReference>
<protein>
    <submittedName>
        <fullName evidence="1">Uncharacterized protein</fullName>
    </submittedName>
</protein>